<accession>A0ABU2LTI9</accession>
<keyword evidence="4" id="KW-1185">Reference proteome</keyword>
<dbReference type="Proteomes" id="UP001183420">
    <property type="component" value="Unassembled WGS sequence"/>
</dbReference>
<gene>
    <name evidence="3" type="ORF">RNC47_21530</name>
</gene>
<evidence type="ECO:0000313" key="4">
    <source>
        <dbReference type="Proteomes" id="UP001183420"/>
    </source>
</evidence>
<sequence length="190" mass="19096">MRKSIRLALPAVAASLALALTACGGDDESNGNDGGSDNGASETTGGGEGEEAADDAAGGEAGGEGPTAEELEGAWLTGVEDTDAVLTFTAGAVNFTEDTLEEGDICTGSYAPGAITLDECTVFGSEEWADREATVALNGETLTVTWASGTTQEYTNMMGDLGDLGDLGGDLSELEDSLAELEDLEAELGG</sequence>
<organism evidence="3 4">
    <name type="scientific">Streptomyces millisiae</name>
    <dbReference type="NCBI Taxonomy" id="3075542"/>
    <lineage>
        <taxon>Bacteria</taxon>
        <taxon>Bacillati</taxon>
        <taxon>Actinomycetota</taxon>
        <taxon>Actinomycetes</taxon>
        <taxon>Kitasatosporales</taxon>
        <taxon>Streptomycetaceae</taxon>
        <taxon>Streptomyces</taxon>
    </lineage>
</organism>
<keyword evidence="2" id="KW-0732">Signal</keyword>
<feature type="region of interest" description="Disordered" evidence="1">
    <location>
        <begin position="28"/>
        <end position="67"/>
    </location>
</feature>
<dbReference type="EMBL" id="JAVREM010000031">
    <property type="protein sequence ID" value="MDT0320916.1"/>
    <property type="molecule type" value="Genomic_DNA"/>
</dbReference>
<reference evidence="4" key="1">
    <citation type="submission" date="2023-07" db="EMBL/GenBank/DDBJ databases">
        <title>30 novel species of actinomycetes from the DSMZ collection.</title>
        <authorList>
            <person name="Nouioui I."/>
        </authorList>
    </citation>
    <scope>NUCLEOTIDE SEQUENCE [LARGE SCALE GENOMIC DNA]</scope>
    <source>
        <strain evidence="4">DSM 44918</strain>
    </source>
</reference>
<dbReference type="PROSITE" id="PS51257">
    <property type="entry name" value="PROKAR_LIPOPROTEIN"/>
    <property type="match status" value="1"/>
</dbReference>
<evidence type="ECO:0000256" key="2">
    <source>
        <dbReference type="SAM" id="SignalP"/>
    </source>
</evidence>
<proteinExistence type="predicted"/>
<protein>
    <recommendedName>
        <fullName evidence="5">Lipoprotein</fullName>
    </recommendedName>
</protein>
<feature type="signal peptide" evidence="2">
    <location>
        <begin position="1"/>
        <end position="24"/>
    </location>
</feature>
<evidence type="ECO:0008006" key="5">
    <source>
        <dbReference type="Google" id="ProtNLM"/>
    </source>
</evidence>
<name>A0ABU2LTI9_9ACTN</name>
<dbReference type="RefSeq" id="WP_311601101.1">
    <property type="nucleotide sequence ID" value="NZ_JAVREM010000031.1"/>
</dbReference>
<evidence type="ECO:0000313" key="3">
    <source>
        <dbReference type="EMBL" id="MDT0320916.1"/>
    </source>
</evidence>
<comment type="caution">
    <text evidence="3">The sequence shown here is derived from an EMBL/GenBank/DDBJ whole genome shotgun (WGS) entry which is preliminary data.</text>
</comment>
<feature type="chain" id="PRO_5046078805" description="Lipoprotein" evidence="2">
    <location>
        <begin position="25"/>
        <end position="190"/>
    </location>
</feature>
<evidence type="ECO:0000256" key="1">
    <source>
        <dbReference type="SAM" id="MobiDB-lite"/>
    </source>
</evidence>